<dbReference type="AlphaFoldDB" id="A0A7K0C4F0"/>
<evidence type="ECO:0000313" key="2">
    <source>
        <dbReference type="Proteomes" id="UP000487268"/>
    </source>
</evidence>
<dbReference type="Proteomes" id="UP000487268">
    <property type="component" value="Unassembled WGS sequence"/>
</dbReference>
<dbReference type="RefSeq" id="WP_153538915.1">
    <property type="nucleotide sequence ID" value="NZ_WEGH01000004.1"/>
</dbReference>
<reference evidence="1 2" key="1">
    <citation type="submission" date="2019-10" db="EMBL/GenBank/DDBJ databases">
        <title>Actinomadura rubteroloni sp. nov. and Actinomadura macrotermitis sp. nov., isolated from the gut of fungus growing-termite Macrotermes natalensis.</title>
        <authorList>
            <person name="Benndorf R."/>
            <person name="Martin K."/>
            <person name="Kuefner M."/>
            <person name="De Beer W."/>
            <person name="Kaster A.-K."/>
            <person name="Vollmers J."/>
            <person name="Poulsen M."/>
            <person name="Beemelmanns C."/>
        </authorList>
    </citation>
    <scope>NUCLEOTIDE SEQUENCE [LARGE SCALE GENOMIC DNA]</scope>
    <source>
        <strain evidence="1 2">RB68</strain>
    </source>
</reference>
<dbReference type="OrthoDB" id="9802910at2"/>
<keyword evidence="2" id="KW-1185">Reference proteome</keyword>
<dbReference type="InterPro" id="IPR018699">
    <property type="entry name" value="DUF2203"/>
</dbReference>
<accession>A0A7K0C4F0</accession>
<organism evidence="1 2">
    <name type="scientific">Actinomadura macrotermitis</name>
    <dbReference type="NCBI Taxonomy" id="2585200"/>
    <lineage>
        <taxon>Bacteria</taxon>
        <taxon>Bacillati</taxon>
        <taxon>Actinomycetota</taxon>
        <taxon>Actinomycetes</taxon>
        <taxon>Streptosporangiales</taxon>
        <taxon>Thermomonosporaceae</taxon>
        <taxon>Actinomadura</taxon>
    </lineage>
</organism>
<evidence type="ECO:0000313" key="1">
    <source>
        <dbReference type="EMBL" id="MQY08236.1"/>
    </source>
</evidence>
<dbReference type="Pfam" id="PF09969">
    <property type="entry name" value="DUF2203"/>
    <property type="match status" value="1"/>
</dbReference>
<gene>
    <name evidence="1" type="ORF">ACRB68_63420</name>
</gene>
<dbReference type="EMBL" id="WEGH01000004">
    <property type="protein sequence ID" value="MQY08236.1"/>
    <property type="molecule type" value="Genomic_DNA"/>
</dbReference>
<protein>
    <recommendedName>
        <fullName evidence="3">DUF2203 family protein</fullName>
    </recommendedName>
</protein>
<evidence type="ECO:0008006" key="3">
    <source>
        <dbReference type="Google" id="ProtNLM"/>
    </source>
</evidence>
<proteinExistence type="predicted"/>
<name>A0A7K0C4F0_9ACTN</name>
<sequence length="132" mass="14528">MEDDGPEAAAEHGTWEFTVAEARALVPQVRERAAEIVRLRADLAELALELRELGASPLGGRAEIKGLEARLDEELTWFTGQGIQVRGIAPLLIDFPAVLDGRPVCLCWLEGDTELAWYHRADLGFAGRRPLP</sequence>
<comment type="caution">
    <text evidence="1">The sequence shown here is derived from an EMBL/GenBank/DDBJ whole genome shotgun (WGS) entry which is preliminary data.</text>
</comment>
<dbReference type="PIRSF" id="PIRSF016498">
    <property type="entry name" value="UCP016498"/>
    <property type="match status" value="1"/>
</dbReference>